<reference evidence="1" key="1">
    <citation type="submission" date="2020-05" db="EMBL/GenBank/DDBJ databases">
        <authorList>
            <person name="Chiriac C."/>
            <person name="Salcher M."/>
            <person name="Ghai R."/>
            <person name="Kavagutti S V."/>
        </authorList>
    </citation>
    <scope>NUCLEOTIDE SEQUENCE</scope>
</reference>
<protein>
    <submittedName>
        <fullName evidence="1">Uncharacterized protein</fullName>
    </submittedName>
</protein>
<accession>A0A6J5RHB3</accession>
<sequence length="114" mass="13077">MLELGQQGSSQKNMYAAIGISKTTAARLKKEDPYFEETLSLATTYGQAYWENIMLANVENRNFNSRVAELALRGQYPEDYSQRYDIKQDIKQEVKIDFQASVNDLLKQLKEASD</sequence>
<evidence type="ECO:0000313" key="2">
    <source>
        <dbReference type="EMBL" id="CAB4205525.1"/>
    </source>
</evidence>
<gene>
    <name evidence="1" type="ORF">UFOVP1286_83</name>
    <name evidence="2" type="ORF">UFOVP1407_20</name>
    <name evidence="3" type="ORF">UFOVP1640_80</name>
</gene>
<proteinExistence type="predicted"/>
<evidence type="ECO:0000313" key="3">
    <source>
        <dbReference type="EMBL" id="CAB4221679.1"/>
    </source>
</evidence>
<evidence type="ECO:0000313" key="1">
    <source>
        <dbReference type="EMBL" id="CAB4196339.1"/>
    </source>
</evidence>
<dbReference type="EMBL" id="LR797247">
    <property type="protein sequence ID" value="CAB4196339.1"/>
    <property type="molecule type" value="Genomic_DNA"/>
</dbReference>
<organism evidence="1">
    <name type="scientific">uncultured Caudovirales phage</name>
    <dbReference type="NCBI Taxonomy" id="2100421"/>
    <lineage>
        <taxon>Viruses</taxon>
        <taxon>Duplodnaviria</taxon>
        <taxon>Heunggongvirae</taxon>
        <taxon>Uroviricota</taxon>
        <taxon>Caudoviricetes</taxon>
        <taxon>Peduoviridae</taxon>
        <taxon>Maltschvirus</taxon>
        <taxon>Maltschvirus maltsch</taxon>
    </lineage>
</organism>
<dbReference type="EMBL" id="LR797504">
    <property type="protein sequence ID" value="CAB4221679.1"/>
    <property type="molecule type" value="Genomic_DNA"/>
</dbReference>
<name>A0A6J5RHB3_9CAUD</name>
<dbReference type="EMBL" id="LR797360">
    <property type="protein sequence ID" value="CAB4205525.1"/>
    <property type="molecule type" value="Genomic_DNA"/>
</dbReference>